<dbReference type="PANTHER" id="PTHR11474">
    <property type="entry name" value="TYROSINASE FAMILY MEMBER"/>
    <property type="match status" value="1"/>
</dbReference>
<organism evidence="5 6">
    <name type="scientific">Podospora australis</name>
    <dbReference type="NCBI Taxonomy" id="1536484"/>
    <lineage>
        <taxon>Eukaryota</taxon>
        <taxon>Fungi</taxon>
        <taxon>Dikarya</taxon>
        <taxon>Ascomycota</taxon>
        <taxon>Pezizomycotina</taxon>
        <taxon>Sordariomycetes</taxon>
        <taxon>Sordariomycetidae</taxon>
        <taxon>Sordariales</taxon>
        <taxon>Podosporaceae</taxon>
        <taxon>Podospora</taxon>
    </lineage>
</organism>
<name>A0AAN6WQA5_9PEZI</name>
<dbReference type="SUPFAM" id="SSF48056">
    <property type="entry name" value="Di-copper centre-containing domain"/>
    <property type="match status" value="1"/>
</dbReference>
<reference evidence="5" key="1">
    <citation type="journal article" date="2023" name="Mol. Phylogenet. Evol.">
        <title>Genome-scale phylogeny and comparative genomics of the fungal order Sordariales.</title>
        <authorList>
            <person name="Hensen N."/>
            <person name="Bonometti L."/>
            <person name="Westerberg I."/>
            <person name="Brannstrom I.O."/>
            <person name="Guillou S."/>
            <person name="Cros-Aarteil S."/>
            <person name="Calhoun S."/>
            <person name="Haridas S."/>
            <person name="Kuo A."/>
            <person name="Mondo S."/>
            <person name="Pangilinan J."/>
            <person name="Riley R."/>
            <person name="LaButti K."/>
            <person name="Andreopoulos B."/>
            <person name="Lipzen A."/>
            <person name="Chen C."/>
            <person name="Yan M."/>
            <person name="Daum C."/>
            <person name="Ng V."/>
            <person name="Clum A."/>
            <person name="Steindorff A."/>
            <person name="Ohm R.A."/>
            <person name="Martin F."/>
            <person name="Silar P."/>
            <person name="Natvig D.O."/>
            <person name="Lalanne C."/>
            <person name="Gautier V."/>
            <person name="Ament-Velasquez S.L."/>
            <person name="Kruys A."/>
            <person name="Hutchinson M.I."/>
            <person name="Powell A.J."/>
            <person name="Barry K."/>
            <person name="Miller A.N."/>
            <person name="Grigoriev I.V."/>
            <person name="Debuchy R."/>
            <person name="Gladieux P."/>
            <person name="Hiltunen Thoren M."/>
            <person name="Johannesson H."/>
        </authorList>
    </citation>
    <scope>NUCLEOTIDE SEQUENCE</scope>
    <source>
        <strain evidence="5">PSN309</strain>
    </source>
</reference>
<protein>
    <recommendedName>
        <fullName evidence="4">Tyrosinase copper-binding domain-containing protein</fullName>
    </recommendedName>
</protein>
<gene>
    <name evidence="5" type="ORF">QBC35DRAFT_454200</name>
</gene>
<feature type="signal peptide" evidence="3">
    <location>
        <begin position="1"/>
        <end position="20"/>
    </location>
</feature>
<keyword evidence="2" id="KW-0560">Oxidoreductase</keyword>
<dbReference type="PROSITE" id="PS00498">
    <property type="entry name" value="TYROSINASE_2"/>
    <property type="match status" value="1"/>
</dbReference>
<reference evidence="5" key="2">
    <citation type="submission" date="2023-05" db="EMBL/GenBank/DDBJ databases">
        <authorList>
            <consortium name="Lawrence Berkeley National Laboratory"/>
            <person name="Steindorff A."/>
            <person name="Hensen N."/>
            <person name="Bonometti L."/>
            <person name="Westerberg I."/>
            <person name="Brannstrom I.O."/>
            <person name="Guillou S."/>
            <person name="Cros-Aarteil S."/>
            <person name="Calhoun S."/>
            <person name="Haridas S."/>
            <person name="Kuo A."/>
            <person name="Mondo S."/>
            <person name="Pangilinan J."/>
            <person name="Riley R."/>
            <person name="Labutti K."/>
            <person name="Andreopoulos B."/>
            <person name="Lipzen A."/>
            <person name="Chen C."/>
            <person name="Yanf M."/>
            <person name="Daum C."/>
            <person name="Ng V."/>
            <person name="Clum A."/>
            <person name="Ohm R."/>
            <person name="Martin F."/>
            <person name="Silar P."/>
            <person name="Natvig D."/>
            <person name="Lalanne C."/>
            <person name="Gautier V."/>
            <person name="Ament-Velasquez S.L."/>
            <person name="Kruys A."/>
            <person name="Hutchinson M.I."/>
            <person name="Powell A.J."/>
            <person name="Barry K."/>
            <person name="Miller A.N."/>
            <person name="Grigoriev I.V."/>
            <person name="Debuchy R."/>
            <person name="Gladieux P."/>
            <person name="Thoren M.H."/>
            <person name="Johannesson H."/>
        </authorList>
    </citation>
    <scope>NUCLEOTIDE SEQUENCE</scope>
    <source>
        <strain evidence="5">PSN309</strain>
    </source>
</reference>
<sequence>MRSIWCVSLLLPAVFAGTVAKRDWRSKVAVQRNGFYPLDVVDKLEEQTMTKVDEYMTKKIAAGKNNGCTLETAGVRREWGDMTDEQRLDFINATLCLMKAPSKAPTAQFPGARTRYDDFMAYHLTNAGSLHDTIGLFPAHKYFLLALENALRNECGYKGYHPYMNYDRYTKDPINSALFNGNATSMGGNGDPDPSYTGLRMGTGPMVKSAGGGGCVTKGPFKDYRANIGPGAPMMPNVPKNPVAGGYGFNPRCMRRDINVNVALGATADRSYNLITKSKDINTFYNTLLTPPRNASDPYNWGVHNSGHYISGGDPGGDPMVSPGDPIFYFHHAMLDRLWWIWQMQDPDNRVNAQVNLGGRTDGPNRKLDLKWLTGTDTVPVLEAHDGLGGHGGAFCHVYV</sequence>
<dbReference type="PRINTS" id="PR00092">
    <property type="entry name" value="TYROSINASE"/>
</dbReference>
<dbReference type="InterPro" id="IPR050316">
    <property type="entry name" value="Tyrosinase/Hemocyanin"/>
</dbReference>
<feature type="domain" description="Tyrosinase copper-binding" evidence="4">
    <location>
        <begin position="325"/>
        <end position="336"/>
    </location>
</feature>
<dbReference type="GO" id="GO:0046872">
    <property type="term" value="F:metal ion binding"/>
    <property type="evidence" value="ECO:0007669"/>
    <property type="project" value="UniProtKB-KW"/>
</dbReference>
<evidence type="ECO:0000256" key="1">
    <source>
        <dbReference type="ARBA" id="ARBA00022723"/>
    </source>
</evidence>
<dbReference type="GO" id="GO:0016491">
    <property type="term" value="F:oxidoreductase activity"/>
    <property type="evidence" value="ECO:0007669"/>
    <property type="project" value="UniProtKB-KW"/>
</dbReference>
<evidence type="ECO:0000256" key="2">
    <source>
        <dbReference type="ARBA" id="ARBA00023002"/>
    </source>
</evidence>
<evidence type="ECO:0000313" key="5">
    <source>
        <dbReference type="EMBL" id="KAK4185480.1"/>
    </source>
</evidence>
<evidence type="ECO:0000313" key="6">
    <source>
        <dbReference type="Proteomes" id="UP001302126"/>
    </source>
</evidence>
<comment type="caution">
    <text evidence="5">The sequence shown here is derived from an EMBL/GenBank/DDBJ whole genome shotgun (WGS) entry which is preliminary data.</text>
</comment>
<keyword evidence="6" id="KW-1185">Reference proteome</keyword>
<feature type="chain" id="PRO_5043045987" description="Tyrosinase copper-binding domain-containing protein" evidence="3">
    <location>
        <begin position="21"/>
        <end position="400"/>
    </location>
</feature>
<evidence type="ECO:0000256" key="3">
    <source>
        <dbReference type="SAM" id="SignalP"/>
    </source>
</evidence>
<dbReference type="InterPro" id="IPR002227">
    <property type="entry name" value="Tyrosinase_Cu-bd"/>
</dbReference>
<dbReference type="EMBL" id="MU864448">
    <property type="protein sequence ID" value="KAK4185480.1"/>
    <property type="molecule type" value="Genomic_DNA"/>
</dbReference>
<keyword evidence="3" id="KW-0732">Signal</keyword>
<dbReference type="AlphaFoldDB" id="A0AAN6WQA5"/>
<dbReference type="InterPro" id="IPR008922">
    <property type="entry name" value="Di-copper_centre_dom_sf"/>
</dbReference>
<dbReference type="Pfam" id="PF00264">
    <property type="entry name" value="Tyrosinase"/>
    <property type="match status" value="1"/>
</dbReference>
<dbReference type="Gene3D" id="1.10.1280.10">
    <property type="entry name" value="Di-copper center containing domain from catechol oxidase"/>
    <property type="match status" value="1"/>
</dbReference>
<evidence type="ECO:0000259" key="4">
    <source>
        <dbReference type="PROSITE" id="PS00498"/>
    </source>
</evidence>
<dbReference type="PANTHER" id="PTHR11474:SF125">
    <property type="entry name" value="N-ACETYL-6-HYDROXYTRYPTOPHAN OXIDASE IVOB-RELATED"/>
    <property type="match status" value="1"/>
</dbReference>
<dbReference type="Proteomes" id="UP001302126">
    <property type="component" value="Unassembled WGS sequence"/>
</dbReference>
<accession>A0AAN6WQA5</accession>
<proteinExistence type="predicted"/>
<keyword evidence="1" id="KW-0479">Metal-binding</keyword>